<dbReference type="SMART" id="SM00220">
    <property type="entry name" value="S_TKc"/>
    <property type="match status" value="1"/>
</dbReference>
<keyword evidence="4" id="KW-0418">Kinase</keyword>
<evidence type="ECO:0000313" key="11">
    <source>
        <dbReference type="Proteomes" id="UP001642483"/>
    </source>
</evidence>
<evidence type="ECO:0000259" key="9">
    <source>
        <dbReference type="PROSITE" id="PS50011"/>
    </source>
</evidence>
<organism evidence="10 11">
    <name type="scientific">Clavelina lepadiformis</name>
    <name type="common">Light-bulb sea squirt</name>
    <name type="synonym">Ascidia lepadiformis</name>
    <dbReference type="NCBI Taxonomy" id="159417"/>
    <lineage>
        <taxon>Eukaryota</taxon>
        <taxon>Metazoa</taxon>
        <taxon>Chordata</taxon>
        <taxon>Tunicata</taxon>
        <taxon>Ascidiacea</taxon>
        <taxon>Aplousobranchia</taxon>
        <taxon>Clavelinidae</taxon>
        <taxon>Clavelina</taxon>
    </lineage>
</organism>
<dbReference type="InterPro" id="IPR008271">
    <property type="entry name" value="Ser/Thr_kinase_AS"/>
</dbReference>
<keyword evidence="11" id="KW-1185">Reference proteome</keyword>
<evidence type="ECO:0000256" key="3">
    <source>
        <dbReference type="ARBA" id="ARBA00022741"/>
    </source>
</evidence>
<dbReference type="SUPFAM" id="SSF56112">
    <property type="entry name" value="Protein kinase-like (PK-like)"/>
    <property type="match status" value="1"/>
</dbReference>
<reference evidence="10 11" key="1">
    <citation type="submission" date="2024-02" db="EMBL/GenBank/DDBJ databases">
        <authorList>
            <person name="Daric V."/>
            <person name="Darras S."/>
        </authorList>
    </citation>
    <scope>NUCLEOTIDE SEQUENCE [LARGE SCALE GENOMIC DNA]</scope>
</reference>
<gene>
    <name evidence="10" type="ORF">CVLEPA_LOCUS3552</name>
</gene>
<comment type="similarity">
    <text evidence="7">Belongs to the protein kinase superfamily.</text>
</comment>
<keyword evidence="5 6" id="KW-0067">ATP-binding</keyword>
<dbReference type="EMBL" id="CAWYQH010000002">
    <property type="protein sequence ID" value="CAK8673801.1"/>
    <property type="molecule type" value="Genomic_DNA"/>
</dbReference>
<protein>
    <recommendedName>
        <fullName evidence="9">Protein kinase domain-containing protein</fullName>
    </recommendedName>
</protein>
<evidence type="ECO:0000313" key="10">
    <source>
        <dbReference type="EMBL" id="CAK8673801.1"/>
    </source>
</evidence>
<dbReference type="Pfam" id="PF00069">
    <property type="entry name" value="Pkinase"/>
    <property type="match status" value="1"/>
</dbReference>
<evidence type="ECO:0000256" key="1">
    <source>
        <dbReference type="ARBA" id="ARBA00022527"/>
    </source>
</evidence>
<feature type="region of interest" description="Disordered" evidence="8">
    <location>
        <begin position="335"/>
        <end position="355"/>
    </location>
</feature>
<dbReference type="Proteomes" id="UP001642483">
    <property type="component" value="Unassembled WGS sequence"/>
</dbReference>
<feature type="binding site" evidence="6">
    <location>
        <position position="62"/>
    </location>
    <ligand>
        <name>ATP</name>
        <dbReference type="ChEBI" id="CHEBI:30616"/>
    </ligand>
</feature>
<evidence type="ECO:0000256" key="2">
    <source>
        <dbReference type="ARBA" id="ARBA00022679"/>
    </source>
</evidence>
<dbReference type="PANTHER" id="PTHR24342:SF20">
    <property type="entry name" value="MYOSIN LIGHT CHAIN KINASE, SMOOTH MUSCLE"/>
    <property type="match status" value="1"/>
</dbReference>
<dbReference type="PROSITE" id="PS00108">
    <property type="entry name" value="PROTEIN_KINASE_ST"/>
    <property type="match status" value="1"/>
</dbReference>
<dbReference type="PROSITE" id="PS00107">
    <property type="entry name" value="PROTEIN_KINASE_ATP"/>
    <property type="match status" value="1"/>
</dbReference>
<accession>A0ABP0F2Y5</accession>
<dbReference type="PANTHER" id="PTHR24342">
    <property type="entry name" value="SERINE/THREONINE-PROTEIN KINASE 17"/>
    <property type="match status" value="1"/>
</dbReference>
<feature type="domain" description="Protein kinase" evidence="9">
    <location>
        <begin position="33"/>
        <end position="289"/>
    </location>
</feature>
<comment type="caution">
    <text evidence="10">The sequence shown here is derived from an EMBL/GenBank/DDBJ whole genome shotgun (WGS) entry which is preliminary data.</text>
</comment>
<dbReference type="InterPro" id="IPR011009">
    <property type="entry name" value="Kinase-like_dom_sf"/>
</dbReference>
<evidence type="ECO:0000256" key="4">
    <source>
        <dbReference type="ARBA" id="ARBA00022777"/>
    </source>
</evidence>
<evidence type="ECO:0000256" key="7">
    <source>
        <dbReference type="RuleBase" id="RU000304"/>
    </source>
</evidence>
<keyword evidence="2" id="KW-0808">Transferase</keyword>
<dbReference type="InterPro" id="IPR000719">
    <property type="entry name" value="Prot_kinase_dom"/>
</dbReference>
<evidence type="ECO:0000256" key="6">
    <source>
        <dbReference type="PROSITE-ProRule" id="PRU10141"/>
    </source>
</evidence>
<keyword evidence="1 7" id="KW-0723">Serine/threonine-protein kinase</keyword>
<dbReference type="Gene3D" id="1.10.510.10">
    <property type="entry name" value="Transferase(Phosphotransferase) domain 1"/>
    <property type="match status" value="1"/>
</dbReference>
<name>A0ABP0F2Y5_CLALP</name>
<evidence type="ECO:0000256" key="5">
    <source>
        <dbReference type="ARBA" id="ARBA00022840"/>
    </source>
</evidence>
<proteinExistence type="inferred from homology"/>
<dbReference type="PROSITE" id="PS50011">
    <property type="entry name" value="PROTEIN_KINASE_DOM"/>
    <property type="match status" value="1"/>
</dbReference>
<dbReference type="InterPro" id="IPR017441">
    <property type="entry name" value="Protein_kinase_ATP_BS"/>
</dbReference>
<sequence length="355" mass="40447">MATPGISTDVGGPHTFPHKLVTFRTKEMLQDLYVVKDPLGSGRFGKVYLVEEKTTGKKFAAKQCACRRPSQRKDFELEIEVMNELKHPKLLHLFDAFFGKNEVTLVLELVTGGELFDRIADDSFDLTEQLAVTYLRQICEAIAYMHSVNILHLDLKPENILCLSPDHLDLIKIIDFGFARRYTPNTPLKIMFGTPEFVAPEVVNFDPLGKGTDVWSIGVITYVLLSGLSPFMGDDEQETLSNVTSGEIDFDDECFDEVSQEAKDFIHKLLQPKERHRPTCLECLEHPWLYEMPRQNLDSHRKSLAVAIINLKKFVSRRKWMRSINAVRAMNRLQAGVKKQSSDDLTKNMSKLNAK</sequence>
<dbReference type="Gene3D" id="3.30.200.20">
    <property type="entry name" value="Phosphorylase Kinase, domain 1"/>
    <property type="match status" value="1"/>
</dbReference>
<keyword evidence="3 6" id="KW-0547">Nucleotide-binding</keyword>
<evidence type="ECO:0000256" key="8">
    <source>
        <dbReference type="SAM" id="MobiDB-lite"/>
    </source>
</evidence>